<evidence type="ECO:0000313" key="3">
    <source>
        <dbReference type="Proteomes" id="UP001169069"/>
    </source>
</evidence>
<name>A0ABT7QY09_9BACT</name>
<evidence type="ECO:0000313" key="2">
    <source>
        <dbReference type="EMBL" id="MDM5271728.1"/>
    </source>
</evidence>
<reference evidence="2" key="1">
    <citation type="submission" date="2023-01" db="EMBL/GenBank/DDBJ databases">
        <title>Sulfurovum sp. zt1-1 genome assembly.</title>
        <authorList>
            <person name="Wang J."/>
        </authorList>
    </citation>
    <scope>NUCLEOTIDE SEQUENCE</scope>
    <source>
        <strain evidence="2">Zt1-1</strain>
    </source>
</reference>
<dbReference type="PROSITE" id="PS51257">
    <property type="entry name" value="PROKAR_LIPOPROTEIN"/>
    <property type="match status" value="1"/>
</dbReference>
<organism evidence="2 3">
    <name type="scientific">Sulfurovum zhangzhouensis</name>
    <dbReference type="NCBI Taxonomy" id="3019067"/>
    <lineage>
        <taxon>Bacteria</taxon>
        <taxon>Pseudomonadati</taxon>
        <taxon>Campylobacterota</taxon>
        <taxon>Epsilonproteobacteria</taxon>
        <taxon>Campylobacterales</taxon>
        <taxon>Sulfurovaceae</taxon>
        <taxon>Sulfurovum</taxon>
    </lineage>
</organism>
<dbReference type="Proteomes" id="UP001169069">
    <property type="component" value="Unassembled WGS sequence"/>
</dbReference>
<dbReference type="Gene3D" id="3.30.310.70">
    <property type="entry name" value="TT1751-like domain"/>
    <property type="match status" value="1"/>
</dbReference>
<comment type="caution">
    <text evidence="2">The sequence shown here is derived from an EMBL/GenBank/DDBJ whole genome shotgun (WGS) entry which is preliminary data.</text>
</comment>
<gene>
    <name evidence="2" type="ORF">PGH07_06035</name>
</gene>
<dbReference type="CDD" id="cd14797">
    <property type="entry name" value="DUF302"/>
    <property type="match status" value="1"/>
</dbReference>
<proteinExistence type="predicted"/>
<sequence length="153" mass="16830">MKKLVLTALVLFGLVGCGSNKGAFIEEVPSQNDAPTAIAKLKKILKDRGLTHFATIDHSENAKSVNMALKQNTVVMFGNPLTGTVLMQCNPSMGMDLPLKLLFTTSYEGQTTISYTNPEYWSLKHNIRDKNCLKLINELASGMRDLAQEVAKK</sequence>
<dbReference type="Pfam" id="PF03625">
    <property type="entry name" value="DUF302"/>
    <property type="match status" value="1"/>
</dbReference>
<feature type="domain" description="DUF302" evidence="1">
    <location>
        <begin position="56"/>
        <end position="118"/>
    </location>
</feature>
<dbReference type="PANTHER" id="PTHR38342">
    <property type="entry name" value="SLR5037 PROTEIN"/>
    <property type="match status" value="1"/>
</dbReference>
<dbReference type="RefSeq" id="WP_289413447.1">
    <property type="nucleotide sequence ID" value="NZ_JAQIBD010000002.1"/>
</dbReference>
<evidence type="ECO:0000259" key="1">
    <source>
        <dbReference type="Pfam" id="PF03625"/>
    </source>
</evidence>
<dbReference type="InterPro" id="IPR035923">
    <property type="entry name" value="TT1751-like_sf"/>
</dbReference>
<dbReference type="InterPro" id="IPR005180">
    <property type="entry name" value="DUF302"/>
</dbReference>
<accession>A0ABT7QY09</accession>
<dbReference type="PANTHER" id="PTHR38342:SF2">
    <property type="entry name" value="INNER MEMBRANE OR EXPORTED"/>
    <property type="match status" value="1"/>
</dbReference>
<protein>
    <submittedName>
        <fullName evidence="2">DUF302 domain-containing protein</fullName>
    </submittedName>
</protein>
<dbReference type="SUPFAM" id="SSF103247">
    <property type="entry name" value="TT1751-like"/>
    <property type="match status" value="1"/>
</dbReference>
<dbReference type="EMBL" id="JAQIBD010000002">
    <property type="protein sequence ID" value="MDM5271728.1"/>
    <property type="molecule type" value="Genomic_DNA"/>
</dbReference>
<keyword evidence="3" id="KW-1185">Reference proteome</keyword>